<evidence type="ECO:0000256" key="3">
    <source>
        <dbReference type="ARBA" id="ARBA00023295"/>
    </source>
</evidence>
<dbReference type="PRINTS" id="PR00740">
    <property type="entry name" value="GLHYDRLASE27"/>
</dbReference>
<evidence type="ECO:0000256" key="1">
    <source>
        <dbReference type="ARBA" id="ARBA00009743"/>
    </source>
</evidence>
<dbReference type="AlphaFoldDB" id="A0A3P5ZH59"/>
<dbReference type="PANTHER" id="PTHR11452:SF75">
    <property type="entry name" value="ALPHA-GALACTOSIDASE MEL1"/>
    <property type="match status" value="1"/>
</dbReference>
<name>A0A3P5ZH59_BRACM</name>
<feature type="transmembrane region" description="Helical" evidence="5">
    <location>
        <begin position="25"/>
        <end position="46"/>
    </location>
</feature>
<evidence type="ECO:0000256" key="2">
    <source>
        <dbReference type="ARBA" id="ARBA00022801"/>
    </source>
</evidence>
<dbReference type="InterPro" id="IPR017853">
    <property type="entry name" value="GH"/>
</dbReference>
<dbReference type="Gene3D" id="3.20.20.70">
    <property type="entry name" value="Aldolase class I"/>
    <property type="match status" value="1"/>
</dbReference>
<dbReference type="PROSITE" id="PS00512">
    <property type="entry name" value="ALPHA_GALACTOSIDASE"/>
    <property type="match status" value="1"/>
</dbReference>
<keyword evidence="2 4" id="KW-0378">Hydrolase</keyword>
<keyword evidence="4" id="KW-1015">Disulfide bond</keyword>
<dbReference type="InterPro" id="IPR000111">
    <property type="entry name" value="Glyco_hydro_27/36_CS"/>
</dbReference>
<dbReference type="EC" id="3.2.1.22" evidence="4"/>
<dbReference type="InterPro" id="IPR013785">
    <property type="entry name" value="Aldolase_TIM"/>
</dbReference>
<sequence length="149" mass="17044">MEESKRPPCCSRAILMDWFSANRSIPFTILLYGIAGTSLLAISMKLSLRKLVKSYSQMFHMMITFCYCVFIVVNDFFKTSIKQLLLWSPLDWLILGYIHVNIDDCWSNMLRDSKGQLVPHPETFPQGIKLLADYVHSKGLKLGIYSDAG</sequence>
<evidence type="ECO:0000256" key="4">
    <source>
        <dbReference type="RuleBase" id="RU361168"/>
    </source>
</evidence>
<keyword evidence="5" id="KW-1133">Transmembrane helix</keyword>
<keyword evidence="5" id="KW-0812">Transmembrane</keyword>
<protein>
    <recommendedName>
        <fullName evidence="4">Alpha-galactosidase</fullName>
        <ecNumber evidence="4">3.2.1.22</ecNumber>
    </recommendedName>
    <alternativeName>
        <fullName evidence="4">Melibiase</fullName>
    </alternativeName>
</protein>
<dbReference type="Gramene" id="A05p28910.2_BraZ1">
    <property type="protein sequence ID" value="A05p28910.2_BraZ1.CDS"/>
    <property type="gene ID" value="A05g28910.2_BraZ1"/>
</dbReference>
<keyword evidence="3 4" id="KW-0326">Glycosidase</keyword>
<dbReference type="EMBL" id="LS974621">
    <property type="protein sequence ID" value="CAG7876370.1"/>
    <property type="molecule type" value="Genomic_DNA"/>
</dbReference>
<keyword evidence="5" id="KW-0472">Membrane</keyword>
<feature type="transmembrane region" description="Helical" evidence="5">
    <location>
        <begin position="58"/>
        <end position="77"/>
    </location>
</feature>
<dbReference type="GO" id="GO:0005975">
    <property type="term" value="P:carbohydrate metabolic process"/>
    <property type="evidence" value="ECO:0007669"/>
    <property type="project" value="InterPro"/>
</dbReference>
<evidence type="ECO:0000313" key="7">
    <source>
        <dbReference type="EMBL" id="VDC71538.1"/>
    </source>
</evidence>
<proteinExistence type="inferred from homology"/>
<dbReference type="Pfam" id="PF16499">
    <property type="entry name" value="Melibiase_2"/>
    <property type="match status" value="1"/>
</dbReference>
<dbReference type="InterPro" id="IPR002241">
    <property type="entry name" value="Glyco_hydro_27"/>
</dbReference>
<comment type="catalytic activity">
    <reaction evidence="4">
        <text>Hydrolysis of terminal, non-reducing alpha-D-galactose residues in alpha-D-galactosides, including galactose oligosaccharides, galactomannans and galactolipids.</text>
        <dbReference type="EC" id="3.2.1.22"/>
    </reaction>
</comment>
<organism evidence="7">
    <name type="scientific">Brassica campestris</name>
    <name type="common">Field mustard</name>
    <dbReference type="NCBI Taxonomy" id="3711"/>
    <lineage>
        <taxon>Eukaryota</taxon>
        <taxon>Viridiplantae</taxon>
        <taxon>Streptophyta</taxon>
        <taxon>Embryophyta</taxon>
        <taxon>Tracheophyta</taxon>
        <taxon>Spermatophyta</taxon>
        <taxon>Magnoliopsida</taxon>
        <taxon>eudicotyledons</taxon>
        <taxon>Gunneridae</taxon>
        <taxon>Pentapetalae</taxon>
        <taxon>rosids</taxon>
        <taxon>malvids</taxon>
        <taxon>Brassicales</taxon>
        <taxon>Brassicaceae</taxon>
        <taxon>Brassiceae</taxon>
        <taxon>Brassica</taxon>
    </lineage>
</organism>
<evidence type="ECO:0000313" key="6">
    <source>
        <dbReference type="EMBL" id="CAG7876370.1"/>
    </source>
</evidence>
<reference evidence="7" key="1">
    <citation type="submission" date="2018-11" db="EMBL/GenBank/DDBJ databases">
        <authorList>
            <consortium name="Genoscope - CEA"/>
            <person name="William W."/>
        </authorList>
    </citation>
    <scope>NUCLEOTIDE SEQUENCE</scope>
</reference>
<comment type="similarity">
    <text evidence="1 4">Belongs to the glycosyl hydrolase 27 family.</text>
</comment>
<dbReference type="PANTHER" id="PTHR11452">
    <property type="entry name" value="ALPHA-GALACTOSIDASE/ALPHA-N-ACETYLGALACTOSAMINIDASE"/>
    <property type="match status" value="1"/>
</dbReference>
<evidence type="ECO:0000256" key="5">
    <source>
        <dbReference type="SAM" id="Phobius"/>
    </source>
</evidence>
<dbReference type="GO" id="GO:0004557">
    <property type="term" value="F:alpha-galactosidase activity"/>
    <property type="evidence" value="ECO:0007669"/>
    <property type="project" value="UniProtKB-EC"/>
</dbReference>
<dbReference type="Proteomes" id="UP000694005">
    <property type="component" value="Chromosome A05"/>
</dbReference>
<accession>A0A3P5ZH59</accession>
<gene>
    <name evidence="7" type="ORF">BRAA05T21252Z</name>
    <name evidence="6" type="ORF">BRAPAZ1V2_A05P28910.2</name>
</gene>
<dbReference type="SUPFAM" id="SSF51445">
    <property type="entry name" value="(Trans)glycosidases"/>
    <property type="match status" value="1"/>
</dbReference>
<dbReference type="EMBL" id="LR031570">
    <property type="protein sequence ID" value="VDC71538.1"/>
    <property type="molecule type" value="Genomic_DNA"/>
</dbReference>